<dbReference type="AlphaFoldDB" id="A0AAU9Q6I9"/>
<comment type="caution">
    <text evidence="1">The sequence shown here is derived from an EMBL/GenBank/DDBJ whole genome shotgun (WGS) entry which is preliminary data.</text>
</comment>
<proteinExistence type="predicted"/>
<name>A0AAU9Q6I9_9VIBR</name>
<evidence type="ECO:0000313" key="1">
    <source>
        <dbReference type="EMBL" id="CAH1531489.1"/>
    </source>
</evidence>
<evidence type="ECO:0000313" key="2">
    <source>
        <dbReference type="Proteomes" id="UP001295420"/>
    </source>
</evidence>
<sequence>MSQGRRKCLVKRNDFDKPTEAYFEMYGSEVFYDESNNSFPVTVAIVETIDGKVLKVNPSTIKFV</sequence>
<reference evidence="1" key="1">
    <citation type="submission" date="2022-01" db="EMBL/GenBank/DDBJ databases">
        <authorList>
            <person name="Lagorce A."/>
        </authorList>
    </citation>
    <scope>NUCLEOTIDE SEQUENCE</scope>
    <source>
        <strain evidence="1">Th15_F1_D04</strain>
    </source>
</reference>
<dbReference type="Proteomes" id="UP001295420">
    <property type="component" value="Unassembled WGS sequence"/>
</dbReference>
<dbReference type="EMBL" id="CAKMTQ010000023">
    <property type="protein sequence ID" value="CAH1531489.1"/>
    <property type="molecule type" value="Genomic_DNA"/>
</dbReference>
<gene>
    <name evidence="1" type="ORF">THF1D04_30163</name>
</gene>
<dbReference type="RefSeq" id="WP_409931233.1">
    <property type="nucleotide sequence ID" value="NZ_CAKMTQ010000023.1"/>
</dbReference>
<organism evidence="1 2">
    <name type="scientific">Vibrio owensii</name>
    <dbReference type="NCBI Taxonomy" id="696485"/>
    <lineage>
        <taxon>Bacteria</taxon>
        <taxon>Pseudomonadati</taxon>
        <taxon>Pseudomonadota</taxon>
        <taxon>Gammaproteobacteria</taxon>
        <taxon>Vibrionales</taxon>
        <taxon>Vibrionaceae</taxon>
        <taxon>Vibrio</taxon>
    </lineage>
</organism>
<protein>
    <submittedName>
        <fullName evidence="1">Uncharacterized protein</fullName>
    </submittedName>
</protein>
<accession>A0AAU9Q6I9</accession>